<sequence length="133" mass="15307">MDNRSDMLPFKTINILEIAVYKNDNWGGKSIEVTIQIDGSSIENLPDKILLENGQSLYVVAEGKKPRCYNCGSPEHLIAKSPQILYTYLYSTTMDLELKKKKKKNKKNNKKKNNNNKKKLFCNNHDNTIVTRN</sequence>
<protein>
    <submittedName>
        <fullName evidence="2">Uncharacterized protein</fullName>
    </submittedName>
</protein>
<organism evidence="2 3">
    <name type="scientific">Octopus vulgaris</name>
    <name type="common">Common octopus</name>
    <dbReference type="NCBI Taxonomy" id="6645"/>
    <lineage>
        <taxon>Eukaryota</taxon>
        <taxon>Metazoa</taxon>
        <taxon>Spiralia</taxon>
        <taxon>Lophotrochozoa</taxon>
        <taxon>Mollusca</taxon>
        <taxon>Cephalopoda</taxon>
        <taxon>Coleoidea</taxon>
        <taxon>Octopodiformes</taxon>
        <taxon>Octopoda</taxon>
        <taxon>Incirrata</taxon>
        <taxon>Octopodidae</taxon>
        <taxon>Octopus</taxon>
    </lineage>
</organism>
<accession>A0AA36BHD2</accession>
<dbReference type="EMBL" id="OX597828">
    <property type="protein sequence ID" value="CAI9734098.1"/>
    <property type="molecule type" value="Genomic_DNA"/>
</dbReference>
<feature type="compositionally biased region" description="Basic residues" evidence="1">
    <location>
        <begin position="99"/>
        <end position="120"/>
    </location>
</feature>
<reference evidence="2" key="1">
    <citation type="submission" date="2023-08" db="EMBL/GenBank/DDBJ databases">
        <authorList>
            <person name="Alioto T."/>
            <person name="Alioto T."/>
            <person name="Gomez Garrido J."/>
        </authorList>
    </citation>
    <scope>NUCLEOTIDE SEQUENCE</scope>
</reference>
<feature type="compositionally biased region" description="Polar residues" evidence="1">
    <location>
        <begin position="124"/>
        <end position="133"/>
    </location>
</feature>
<evidence type="ECO:0000313" key="2">
    <source>
        <dbReference type="EMBL" id="CAI9734098.1"/>
    </source>
</evidence>
<dbReference type="Proteomes" id="UP001162480">
    <property type="component" value="Chromosome 15"/>
</dbReference>
<proteinExistence type="predicted"/>
<dbReference type="AlphaFoldDB" id="A0AA36BHD2"/>
<name>A0AA36BHD2_OCTVU</name>
<evidence type="ECO:0000256" key="1">
    <source>
        <dbReference type="SAM" id="MobiDB-lite"/>
    </source>
</evidence>
<keyword evidence="3" id="KW-1185">Reference proteome</keyword>
<gene>
    <name evidence="2" type="ORF">OCTVUL_1B003918</name>
</gene>
<evidence type="ECO:0000313" key="3">
    <source>
        <dbReference type="Proteomes" id="UP001162480"/>
    </source>
</evidence>
<feature type="region of interest" description="Disordered" evidence="1">
    <location>
        <begin position="99"/>
        <end position="133"/>
    </location>
</feature>